<dbReference type="Proteomes" id="UP000230778">
    <property type="component" value="Unassembled WGS sequence"/>
</dbReference>
<dbReference type="GO" id="GO:0006313">
    <property type="term" value="P:DNA transposition"/>
    <property type="evidence" value="ECO:0007669"/>
    <property type="project" value="InterPro"/>
</dbReference>
<dbReference type="SUPFAM" id="SSF143422">
    <property type="entry name" value="Transposase IS200-like"/>
    <property type="match status" value="1"/>
</dbReference>
<proteinExistence type="predicted"/>
<dbReference type="GO" id="GO:0003677">
    <property type="term" value="F:DNA binding"/>
    <property type="evidence" value="ECO:0007669"/>
    <property type="project" value="InterPro"/>
</dbReference>
<feature type="domain" description="Transposase IS200-like" evidence="1">
    <location>
        <begin position="7"/>
        <end position="154"/>
    </location>
</feature>
<name>A0A2H0FNA4_9BACT</name>
<evidence type="ECO:0000313" key="2">
    <source>
        <dbReference type="EMBL" id="PIQ07380.1"/>
    </source>
</evidence>
<dbReference type="PANTHER" id="PTHR34322:SF2">
    <property type="entry name" value="TRANSPOSASE IS200-LIKE DOMAIN-CONTAINING PROTEIN"/>
    <property type="match status" value="1"/>
</dbReference>
<protein>
    <recommendedName>
        <fullName evidence="1">Transposase IS200-like domain-containing protein</fullName>
    </recommendedName>
</protein>
<organism evidence="2 3">
    <name type="scientific">Candidatus Nealsonbacteria bacterium CG18_big_fil_WC_8_21_14_2_50_37_10</name>
    <dbReference type="NCBI Taxonomy" id="1974717"/>
    <lineage>
        <taxon>Bacteria</taxon>
        <taxon>Candidatus Nealsoniibacteriota</taxon>
    </lineage>
</organism>
<dbReference type="PANTHER" id="PTHR34322">
    <property type="entry name" value="TRANSPOSASE, Y1_TNP DOMAIN-CONTAINING"/>
    <property type="match status" value="1"/>
</dbReference>
<comment type="caution">
    <text evidence="2">The sequence shown here is derived from an EMBL/GenBank/DDBJ whole genome shotgun (WGS) entry which is preliminary data.</text>
</comment>
<dbReference type="InterPro" id="IPR002686">
    <property type="entry name" value="Transposase_17"/>
</dbReference>
<gene>
    <name evidence="2" type="ORF">COW72_00630</name>
</gene>
<accession>A0A2H0FNA4</accession>
<dbReference type="EMBL" id="PCUC01000037">
    <property type="protein sequence ID" value="PIQ07380.1"/>
    <property type="molecule type" value="Genomic_DNA"/>
</dbReference>
<evidence type="ECO:0000313" key="3">
    <source>
        <dbReference type="Proteomes" id="UP000230778"/>
    </source>
</evidence>
<dbReference type="Gene3D" id="3.30.70.1290">
    <property type="entry name" value="Transposase IS200-like"/>
    <property type="match status" value="1"/>
</dbReference>
<dbReference type="SMART" id="SM01321">
    <property type="entry name" value="Y1_Tnp"/>
    <property type="match status" value="1"/>
</dbReference>
<dbReference type="AlphaFoldDB" id="A0A2H0FNA4"/>
<dbReference type="Pfam" id="PF01797">
    <property type="entry name" value="Y1_Tnp"/>
    <property type="match status" value="1"/>
</dbReference>
<dbReference type="InterPro" id="IPR036515">
    <property type="entry name" value="Transposase_17_sf"/>
</dbReference>
<reference evidence="2 3" key="1">
    <citation type="submission" date="2017-09" db="EMBL/GenBank/DDBJ databases">
        <title>Depth-based differentiation of microbial function through sediment-hosted aquifers and enrichment of novel symbionts in the deep terrestrial subsurface.</title>
        <authorList>
            <person name="Probst A.J."/>
            <person name="Ladd B."/>
            <person name="Jarett J.K."/>
            <person name="Geller-Mcgrath D.E."/>
            <person name="Sieber C.M."/>
            <person name="Emerson J.B."/>
            <person name="Anantharaman K."/>
            <person name="Thomas B.C."/>
            <person name="Malmstrom R."/>
            <person name="Stieglmeier M."/>
            <person name="Klingl A."/>
            <person name="Woyke T."/>
            <person name="Ryan C.M."/>
            <person name="Banfield J.F."/>
        </authorList>
    </citation>
    <scope>NUCLEOTIDE SEQUENCE [LARGE SCALE GENOMIC DNA]</scope>
    <source>
        <strain evidence="2">CG18_big_fil_WC_8_21_14_2_50_37_10</strain>
    </source>
</reference>
<sequence length="236" mass="28584">MRKLQFVNDEIYHIYNRGVDKRNIFLDDQDYFRFIHDLFEFNDEAPAPNSYYFYSKREDPQFSEVKPRKVNRGIRKLLVEILVFCLMPNHYHLLLKQKRNNGITRFMQKFGTGYTMYFNKKQERTGSLFQGSYKAVPVSREAHFIHLPYYIQLNPLDLIMPEWRMGKIKNYKKAAEFLESYRWSSHLDYIGKKNFPSVTQREFLLKIFGEPKNYKKEVTNWLKEMDLAEIKKLTLE</sequence>
<evidence type="ECO:0000259" key="1">
    <source>
        <dbReference type="SMART" id="SM01321"/>
    </source>
</evidence>
<dbReference type="GO" id="GO:0004803">
    <property type="term" value="F:transposase activity"/>
    <property type="evidence" value="ECO:0007669"/>
    <property type="project" value="InterPro"/>
</dbReference>